<gene>
    <name evidence="2" type="ORF">TRFO_41520</name>
</gene>
<accession>A0A1J4L020</accession>
<dbReference type="Pfam" id="PF00400">
    <property type="entry name" value="WD40"/>
    <property type="match status" value="1"/>
</dbReference>
<dbReference type="SUPFAM" id="SSF69322">
    <property type="entry name" value="Tricorn protease domain 2"/>
    <property type="match status" value="1"/>
</dbReference>
<dbReference type="InterPro" id="IPR015943">
    <property type="entry name" value="WD40/YVTN_repeat-like_dom_sf"/>
</dbReference>
<dbReference type="OrthoDB" id="2013972at2759"/>
<feature type="region of interest" description="Disordered" evidence="1">
    <location>
        <begin position="1069"/>
        <end position="1112"/>
    </location>
</feature>
<proteinExistence type="predicted"/>
<dbReference type="GO" id="GO:0007035">
    <property type="term" value="P:vacuolar acidification"/>
    <property type="evidence" value="ECO:0007669"/>
    <property type="project" value="TreeGrafter"/>
</dbReference>
<dbReference type="SUPFAM" id="SSF50978">
    <property type="entry name" value="WD40 repeat-like"/>
    <property type="match status" value="1"/>
</dbReference>
<dbReference type="RefSeq" id="XP_068369993.1">
    <property type="nucleotide sequence ID" value="XM_068513820.1"/>
</dbReference>
<organism evidence="2 3">
    <name type="scientific">Tritrichomonas foetus</name>
    <dbReference type="NCBI Taxonomy" id="1144522"/>
    <lineage>
        <taxon>Eukaryota</taxon>
        <taxon>Metamonada</taxon>
        <taxon>Parabasalia</taxon>
        <taxon>Tritrichomonadida</taxon>
        <taxon>Tritrichomonadidae</taxon>
        <taxon>Tritrichomonas</taxon>
    </lineage>
</organism>
<feature type="compositionally biased region" description="Acidic residues" evidence="1">
    <location>
        <begin position="1069"/>
        <end position="1079"/>
    </location>
</feature>
<comment type="caution">
    <text evidence="2">The sequence shown here is derived from an EMBL/GenBank/DDBJ whole genome shotgun (WGS) entry which is preliminary data.</text>
</comment>
<dbReference type="InterPro" id="IPR052208">
    <property type="entry name" value="DmX-like/RAVE_component"/>
</dbReference>
<feature type="compositionally biased region" description="Basic and acidic residues" evidence="1">
    <location>
        <begin position="1080"/>
        <end position="1094"/>
    </location>
</feature>
<dbReference type="VEuPathDB" id="TrichDB:TRFO_41520"/>
<dbReference type="InterPro" id="IPR036322">
    <property type="entry name" value="WD40_repeat_dom_sf"/>
</dbReference>
<protein>
    <submittedName>
        <fullName evidence="2">Uncharacterized protein</fullName>
    </submittedName>
</protein>
<dbReference type="Gene3D" id="2.130.10.10">
    <property type="entry name" value="YVTN repeat-like/Quinoprotein amine dehydrogenase"/>
    <property type="match status" value="2"/>
</dbReference>
<evidence type="ECO:0000313" key="2">
    <source>
        <dbReference type="EMBL" id="OHT16857.1"/>
    </source>
</evidence>
<dbReference type="SMART" id="SM00320">
    <property type="entry name" value="WD40"/>
    <property type="match status" value="6"/>
</dbReference>
<dbReference type="EMBL" id="MLAK01000065">
    <property type="protein sequence ID" value="OHT16857.1"/>
    <property type="molecule type" value="Genomic_DNA"/>
</dbReference>
<dbReference type="GeneID" id="94848524"/>
<name>A0A1J4L020_9EUKA</name>
<evidence type="ECO:0000256" key="1">
    <source>
        <dbReference type="SAM" id="MobiDB-lite"/>
    </source>
</evidence>
<dbReference type="InterPro" id="IPR001680">
    <property type="entry name" value="WD40_rpt"/>
</dbReference>
<dbReference type="PANTHER" id="PTHR13950:SF9">
    <property type="entry name" value="RABCONNECTIN-3A"/>
    <property type="match status" value="1"/>
</dbReference>
<keyword evidence="3" id="KW-1185">Reference proteome</keyword>
<dbReference type="GO" id="GO:0043291">
    <property type="term" value="C:RAVE complex"/>
    <property type="evidence" value="ECO:0007669"/>
    <property type="project" value="TreeGrafter"/>
</dbReference>
<dbReference type="Proteomes" id="UP000179807">
    <property type="component" value="Unassembled WGS sequence"/>
</dbReference>
<sequence>MFAPLSKTQILGISPNNCEIYAQTSLVQHGSTLFAFPSEYLIFIYDRQNFKQSIIMTPDPSSQIIALTFTGYGEKCHLLCVNSNSTFFSYSLTDLFHPTQTIQLNYTPVSMTASNNLLFYQTQNSIFAVSLISAHTHHQPIILTETNTHKHCLVSPCGRALATFTRGGFHPVIYYAPFKKKRCAVLPLQGRVADFQWGISEHLIAVTANQDGVLRLWIESTTSYELRCVKWFQFDYQILSTAICISTDIENQITKCPRTASHSGLMFPLVRRPPVLILAVLNCPKKNVCILQETANPRLEKVTRVSLSLENAVVTISDMKRIFSNHQIKRLISFMRFSSNSLSFFQLELGENSITKTTPFSLEFMKSPIVKILKNKNAHTIHKDKSVYDWQNSKSIEDNFTSIEMTTFLGGKLSVTKSSIDYFHQKQTELNFSYKLNEPAEFASIYLYHKNPNNHIHNNSNITNNIDNFNNNTDHTTYNINNSMSINDAKCDDLNNIAMIVVCNFHSVNVFFFDGEKITEIPVNLCSNSIRSTTIHSTNLFAVSTNKSVDAYIFNIDHFSKFASLSAEKPSALFLPHPMALIAISFRKSLQFFIVWNTCFIPICEFNDSLSDEKIIPKVRTMTITEDNLLLAATKNLFIEFNFPDDIFPIPPNHNSIYILNTSLSLSSFYPLFERINGRLLNDSSFAIKMNSESFIFPSETPNDIPSTISHICKNPPPNWGTLDENGLKFLFSWHVSQGNPELWKFIPLFGIWALLSGDQSSLISSLSIKTAKSLIDLMLPIWAKNVNIIIKAVTLLIDESLPNDNEVDTYLLFCVALNKLNTARKIARVKNQTKLAAFFSSINSDDPKLKIRIEKSAYEAQKQHRSSLSAMFFILRGMPKQALIVLRDDKILSLIIARLLNHEDWYTNIPQNLLNGFYQKYWETKMEHINDTVPVQNNVEVFGDAIYALKNWKYERTNVLSIELHIFKIMKTFGALKPNDLLSLQFTPGFLKVESEEKEIEIVDFLDNIITTNEETENYLLMSAQSMENMKKFAASDDDSEEDKNKKKNDMSHGFDFSYGINDDFDEDFDDDYEEEDSPHENNRQNEPKEEKIGNGVDQNDNNSVGIESKNETITKKEKMFESDFGERFLLPKYHSSPPTILTFSENYVVYLISCIINGTYNDDTIKFSAQVADFLFDRPDYSPIVAGILYAITLAMSRPNLMILLFSWPFNIDSLRYLLYDLKNGTLTISNDEKPNILKHITPSDLMITESDRLLANFFSLNEICLVLSKLAKNAGKRQFYGILSYFHHLFRLNFDLLPSPFFSNNNFHQDLVTLGMHCHDLPELMHNSQIDKKWKISLVNPFISPFYFADKFSSTRSYEVPTKLGSNSTALGICVNNVDQQLAAVCSGDSVEVIDIRYSAGAKNSISASDLSRSSSISNNNINNSVSADSSREFSLFDSPLANGTIKSRHAKAVNRFMMFSKRDFSPTWTKDRTLLSNISGLCVASHPYEPFFLSGTKTGRIYLSSFDSPHYYGAATSNSVMYNDSAVTSIAMNNTGDKILTTNENGFIFLSDFQTANLFVSMPGASAAWLNDDTQIIVCEPSSNSLFVYDVIAGTHPVATFSLNKKSKKRCPIDVFGSQVITGYDDGSVVMLDLKSGSLQTMYIHESPVSAIKFDASGRFFVSAAADNRLQIVNAKVESVPQDLNGVFSDYIMSEEGKRGVTDIELTNHTIVACGYSSFAHVWRVSDPFS</sequence>
<dbReference type="PANTHER" id="PTHR13950">
    <property type="entry name" value="RABCONNECTIN-RELATED"/>
    <property type="match status" value="1"/>
</dbReference>
<reference evidence="2" key="1">
    <citation type="submission" date="2016-10" db="EMBL/GenBank/DDBJ databases">
        <authorList>
            <person name="Benchimol M."/>
            <person name="Almeida L.G."/>
            <person name="Vasconcelos A.T."/>
            <person name="Perreira-Neves A."/>
            <person name="Rosa I.A."/>
            <person name="Tasca T."/>
            <person name="Bogo M.R."/>
            <person name="de Souza W."/>
        </authorList>
    </citation>
    <scope>NUCLEOTIDE SEQUENCE [LARGE SCALE GENOMIC DNA]</scope>
    <source>
        <strain evidence="2">K</strain>
    </source>
</reference>
<evidence type="ECO:0000313" key="3">
    <source>
        <dbReference type="Proteomes" id="UP000179807"/>
    </source>
</evidence>
<feature type="compositionally biased region" description="Polar residues" evidence="1">
    <location>
        <begin position="1098"/>
        <end position="1107"/>
    </location>
</feature>